<sequence length="161" mass="18289">MSHESCLRVARPLWNELVTELRRRTEEHHESGAFLLGHKGELGRIASSVVYYDELDPHAYDTGVCVLHADAFAQLWDRCARLGLVVVADAHVHPLGAQQSLSDRQNPMIARPGHIAIILPRMARPPVRRWSVGIYEYLGDHRWRAHGGCRRGHILKIEDPQ</sequence>
<dbReference type="Proteomes" id="UP000181962">
    <property type="component" value="Chromosome"/>
</dbReference>
<accession>A0A1L3FFD0</accession>
<name>A0A1L3FFD0_BRAJP</name>
<evidence type="ECO:0000313" key="2">
    <source>
        <dbReference type="Proteomes" id="UP000181962"/>
    </source>
</evidence>
<dbReference type="EMBL" id="CP017637">
    <property type="protein sequence ID" value="APG12014.1"/>
    <property type="molecule type" value="Genomic_DNA"/>
</dbReference>
<gene>
    <name evidence="1" type="ORF">BKD09_27125</name>
</gene>
<evidence type="ECO:0000313" key="1">
    <source>
        <dbReference type="EMBL" id="APG12014.1"/>
    </source>
</evidence>
<reference evidence="1 2" key="1">
    <citation type="submission" date="2016-11" db="EMBL/GenBank/DDBJ databases">
        <title>Complete Genome Sequence of Bradyrhizobium sp. strain J5, an isolated from soybean nodule in Hokkaido.</title>
        <authorList>
            <person name="Kanehara K."/>
        </authorList>
    </citation>
    <scope>NUCLEOTIDE SEQUENCE [LARGE SCALE GENOMIC DNA]</scope>
    <source>
        <strain evidence="1 2">J5</strain>
    </source>
</reference>
<dbReference type="AlphaFoldDB" id="A0A1L3FFD0"/>
<organism evidence="1 2">
    <name type="scientific">Bradyrhizobium japonicum</name>
    <dbReference type="NCBI Taxonomy" id="375"/>
    <lineage>
        <taxon>Bacteria</taxon>
        <taxon>Pseudomonadati</taxon>
        <taxon>Pseudomonadota</taxon>
        <taxon>Alphaproteobacteria</taxon>
        <taxon>Hyphomicrobiales</taxon>
        <taxon>Nitrobacteraceae</taxon>
        <taxon>Bradyrhizobium</taxon>
    </lineage>
</organism>
<protein>
    <recommendedName>
        <fullName evidence="3">JAB domain-containing protein</fullName>
    </recommendedName>
</protein>
<evidence type="ECO:0008006" key="3">
    <source>
        <dbReference type="Google" id="ProtNLM"/>
    </source>
</evidence>
<proteinExistence type="predicted"/>
<dbReference type="SUPFAM" id="SSF102712">
    <property type="entry name" value="JAB1/MPN domain"/>
    <property type="match status" value="1"/>
</dbReference>